<evidence type="ECO:0000313" key="5">
    <source>
        <dbReference type="Proteomes" id="UP000193450"/>
    </source>
</evidence>
<dbReference type="Pfam" id="PF00534">
    <property type="entry name" value="Glycos_transf_1"/>
    <property type="match status" value="1"/>
</dbReference>
<dbReference type="SUPFAM" id="SSF53756">
    <property type="entry name" value="UDP-Glycosyltransferase/glycogen phosphorylase"/>
    <property type="match status" value="1"/>
</dbReference>
<proteinExistence type="predicted"/>
<evidence type="ECO:0000256" key="1">
    <source>
        <dbReference type="ARBA" id="ARBA00022679"/>
    </source>
</evidence>
<dbReference type="Gene3D" id="3.40.50.2000">
    <property type="entry name" value="Glycogen Phosphorylase B"/>
    <property type="match status" value="2"/>
</dbReference>
<feature type="domain" description="Glycosyl transferase family 1" evidence="2">
    <location>
        <begin position="244"/>
        <end position="395"/>
    </location>
</feature>
<keyword evidence="5" id="KW-1185">Reference proteome</keyword>
<dbReference type="RefSeq" id="WP_157117951.1">
    <property type="nucleotide sequence ID" value="NZ_CP019343.1"/>
</dbReference>
<dbReference type="CDD" id="cd03809">
    <property type="entry name" value="GT4_MtfB-like"/>
    <property type="match status" value="1"/>
</dbReference>
<evidence type="ECO:0008006" key="6">
    <source>
        <dbReference type="Google" id="ProtNLM"/>
    </source>
</evidence>
<evidence type="ECO:0000259" key="2">
    <source>
        <dbReference type="Pfam" id="PF00534"/>
    </source>
</evidence>
<dbReference type="STRING" id="716816.BST96_12980"/>
<name>A0A1X9NJ78_9GAMM</name>
<protein>
    <recommendedName>
        <fullName evidence="6">Glycosyl transferase family 1</fullName>
    </recommendedName>
</protein>
<organism evidence="4 5">
    <name type="scientific">Oceanicoccus sagamiensis</name>
    <dbReference type="NCBI Taxonomy" id="716816"/>
    <lineage>
        <taxon>Bacteria</taxon>
        <taxon>Pseudomonadati</taxon>
        <taxon>Pseudomonadota</taxon>
        <taxon>Gammaproteobacteria</taxon>
        <taxon>Cellvibrionales</taxon>
        <taxon>Spongiibacteraceae</taxon>
        <taxon>Oceanicoccus</taxon>
    </lineage>
</organism>
<dbReference type="PANTHER" id="PTHR46401:SF2">
    <property type="entry name" value="GLYCOSYLTRANSFERASE WBBK-RELATED"/>
    <property type="match status" value="1"/>
</dbReference>
<evidence type="ECO:0000313" key="4">
    <source>
        <dbReference type="EMBL" id="ARN74947.1"/>
    </source>
</evidence>
<dbReference type="EMBL" id="CP019343">
    <property type="protein sequence ID" value="ARN74947.1"/>
    <property type="molecule type" value="Genomic_DNA"/>
</dbReference>
<dbReference type="Pfam" id="PF13439">
    <property type="entry name" value="Glyco_transf_4"/>
    <property type="match status" value="1"/>
</dbReference>
<dbReference type="InterPro" id="IPR028098">
    <property type="entry name" value="Glyco_trans_4-like_N"/>
</dbReference>
<dbReference type="AlphaFoldDB" id="A0A1X9NJ78"/>
<dbReference type="GO" id="GO:0016757">
    <property type="term" value="F:glycosyltransferase activity"/>
    <property type="evidence" value="ECO:0007669"/>
    <property type="project" value="InterPro"/>
</dbReference>
<dbReference type="OrthoDB" id="9801609at2"/>
<feature type="domain" description="Glycosyltransferase subfamily 4-like N-terminal" evidence="3">
    <location>
        <begin position="134"/>
        <end position="221"/>
    </location>
</feature>
<reference evidence="4 5" key="1">
    <citation type="submission" date="2016-11" db="EMBL/GenBank/DDBJ databases">
        <title>Trade-off between light-utilization and light-protection in marine flavobacteria.</title>
        <authorList>
            <person name="Kumagai Y."/>
        </authorList>
    </citation>
    <scope>NUCLEOTIDE SEQUENCE [LARGE SCALE GENOMIC DNA]</scope>
    <source>
        <strain evidence="4 5">NBRC 107125</strain>
    </source>
</reference>
<dbReference type="InterPro" id="IPR001296">
    <property type="entry name" value="Glyco_trans_1"/>
</dbReference>
<keyword evidence="1" id="KW-0808">Transferase</keyword>
<accession>A0A1X9NJ78</accession>
<gene>
    <name evidence="4" type="ORF">BST96_12980</name>
</gene>
<dbReference type="KEGG" id="osg:BST96_12980"/>
<evidence type="ECO:0000259" key="3">
    <source>
        <dbReference type="Pfam" id="PF13439"/>
    </source>
</evidence>
<dbReference type="Proteomes" id="UP000193450">
    <property type="component" value="Chromosome"/>
</dbReference>
<dbReference type="GO" id="GO:0009103">
    <property type="term" value="P:lipopolysaccharide biosynthetic process"/>
    <property type="evidence" value="ECO:0007669"/>
    <property type="project" value="TreeGrafter"/>
</dbReference>
<sequence>MKIILEASALHPPLTGIGRYTYELAKRLPEQDDIDEVSYLFRGRLVKEIPYDPKQPHAVSEAPEPSHTAGNTKTKQAFYTRFRWLYYNRLTAFLLRACFALIARIGHWILYSKVHLKALLQPLLLFINSPASKDVVLHAPNFVAPYISATSILTIHDLSIFKYPECHPASRVKYLSKAIPKSVKRASYIITDSEFTRSEVIEYFNFDPKHVIAIPLGVDPAFKPRTAPDIHQALQRYDLEYGGYALTVSTLEPRKNITQLIQCYLQLPEEVSRQRPLVIIGGKGWGSAPIMELIKEGEARSALRYLNYVHEDDLPLLYAGAHAFMLLSLYEGFGLPVAEAMASGVPVLCSNVSSLPEVSNGASYLVDPHDPATIMPGLDTVLHDQAWREQAIAKGLEVSANYCWEEVANNVAAVYRLVQK</sequence>
<dbReference type="PANTHER" id="PTHR46401">
    <property type="entry name" value="GLYCOSYLTRANSFERASE WBBK-RELATED"/>
    <property type="match status" value="1"/>
</dbReference>